<dbReference type="PANTHER" id="PTHR12526:SF635">
    <property type="entry name" value="GLYCOSYL TRANSFERASE GROUP 1"/>
    <property type="match status" value="1"/>
</dbReference>
<dbReference type="OrthoDB" id="5147801at2"/>
<dbReference type="InterPro" id="IPR028098">
    <property type="entry name" value="Glyco_trans_4-like_N"/>
</dbReference>
<reference evidence="3 4" key="1">
    <citation type="submission" date="2017-01" db="EMBL/GenBank/DDBJ databases">
        <authorList>
            <person name="Varghese N."/>
            <person name="Submissions S."/>
        </authorList>
    </citation>
    <scope>NUCLEOTIDE SEQUENCE [LARGE SCALE GENOMIC DNA]</scope>
    <source>
        <strain evidence="3 4">ATCC 35905</strain>
    </source>
</reference>
<evidence type="ECO:0000259" key="2">
    <source>
        <dbReference type="Pfam" id="PF13439"/>
    </source>
</evidence>
<comment type="caution">
    <text evidence="3">The sequence shown here is derived from an EMBL/GenBank/DDBJ whole genome shotgun (WGS) entry which is preliminary data.</text>
</comment>
<dbReference type="SUPFAM" id="SSF53756">
    <property type="entry name" value="UDP-Glycosyltransferase/glycogen phosphorylase"/>
    <property type="match status" value="1"/>
</dbReference>
<dbReference type="PANTHER" id="PTHR12526">
    <property type="entry name" value="GLYCOSYLTRANSFERASE"/>
    <property type="match status" value="1"/>
</dbReference>
<dbReference type="Proteomes" id="UP000186308">
    <property type="component" value="Unassembled WGS sequence"/>
</dbReference>
<dbReference type="GO" id="GO:0016757">
    <property type="term" value="F:glycosyltransferase activity"/>
    <property type="evidence" value="ECO:0007669"/>
    <property type="project" value="InterPro"/>
</dbReference>
<dbReference type="EMBL" id="FTNE01000029">
    <property type="protein sequence ID" value="SIR40466.1"/>
    <property type="molecule type" value="Genomic_DNA"/>
</dbReference>
<proteinExistence type="predicted"/>
<keyword evidence="4" id="KW-1185">Reference proteome</keyword>
<evidence type="ECO:0000313" key="3">
    <source>
        <dbReference type="EMBL" id="SIR40466.1"/>
    </source>
</evidence>
<dbReference type="Pfam" id="PF00534">
    <property type="entry name" value="Glycos_transf_1"/>
    <property type="match status" value="1"/>
</dbReference>
<name>A0A8G2CNB0_ACIRU</name>
<feature type="domain" description="Glycosyltransferase subfamily 4-like N-terminal" evidence="2">
    <location>
        <begin position="19"/>
        <end position="174"/>
    </location>
</feature>
<accession>A0A8G2CNB0</accession>
<evidence type="ECO:0000313" key="4">
    <source>
        <dbReference type="Proteomes" id="UP000186308"/>
    </source>
</evidence>
<dbReference type="Pfam" id="PF13439">
    <property type="entry name" value="Glyco_transf_4"/>
    <property type="match status" value="1"/>
</dbReference>
<dbReference type="InterPro" id="IPR001296">
    <property type="entry name" value="Glyco_trans_1"/>
</dbReference>
<dbReference type="AlphaFoldDB" id="A0A8G2CNB0"/>
<evidence type="ECO:0000259" key="1">
    <source>
        <dbReference type="Pfam" id="PF00534"/>
    </source>
</evidence>
<dbReference type="Gene3D" id="3.40.50.2000">
    <property type="entry name" value="Glycogen Phosphorylase B"/>
    <property type="match status" value="2"/>
</dbReference>
<protein>
    <submittedName>
        <fullName evidence="3">Glycosyltransferase involved in cell wall bisynthesis</fullName>
    </submittedName>
</protein>
<feature type="domain" description="Glycosyl transferase family 1" evidence="1">
    <location>
        <begin position="189"/>
        <end position="354"/>
    </location>
</feature>
<keyword evidence="3" id="KW-0808">Transferase</keyword>
<dbReference type="CDD" id="cd03819">
    <property type="entry name" value="GT4_WavL-like"/>
    <property type="match status" value="1"/>
</dbReference>
<dbReference type="RefSeq" id="WP_029313157.1">
    <property type="nucleotide sequence ID" value="NZ_FTNE01000029.1"/>
</dbReference>
<gene>
    <name evidence="3" type="ORF">SAMN05421828_12921</name>
</gene>
<sequence>MAKPSDYAILQVLPQLETGGVEQVVVELTEAVARTGARALVASLPGKLVPAIERAGGTHIPLDLKSRNPFRMSWNGDQLAKLIKSQRVSLIHAHSRAPAFAARAASMRRSIPFVTTYHGAYNQTGPLKSRYNAVMAGGDRVIAISTFIADLVRARHHIGDDKLRIVPGGVDPARFDPDAINGGRVERLARAWRLPDGAPTIMLPARLTAWKGQQVMIAALAKLRHRDAILILVGSAQGRDAYLKSLSQLAQSLDVAQRVLFAGDCADMPAAYKLADVVVNASTDPEAFGRTIVEAQAMRRLVIATDHGAARETIRANETGWRVPPNDPAALAAAIDQALDLPVEARIAIGAAARDFVAAHYAVSTMQAGNLAVYHELLG</sequence>
<organism evidence="3 4">
    <name type="scientific">Acidiphilium rubrum</name>
    <dbReference type="NCBI Taxonomy" id="526"/>
    <lineage>
        <taxon>Bacteria</taxon>
        <taxon>Pseudomonadati</taxon>
        <taxon>Pseudomonadota</taxon>
        <taxon>Alphaproteobacteria</taxon>
        <taxon>Acetobacterales</taxon>
        <taxon>Acidocellaceae</taxon>
        <taxon>Acidiphilium</taxon>
    </lineage>
</organism>